<sequence>MIGKTSIGRSFKGCCGYNMEKVEKGKGEVILSQGVRDYELKGMVADFVRQAQMNPDLSRSVWHTAVSFDPRDEPRLRADPQLMHKVASDYLKGMGLAQSQYVVIRHTDTAHAHFHIVANRVANDGQTVSDGHNYSRSEQLLRQIEQHYGLTPMQEQAQRLSVENLPERDRSRIELRDQVRESLSRSTSGQELRDDLARHHIAMIVNRDQAGQPRGISFEQVKADQNGEEITVAFKGSKLHQHLSLGQIQQQLAINAQLRQKQALEAAKEQERVQAQKLEKSPQIEEKRLKRGHGRSL</sequence>
<name>A0ABR6WFB5_9BACT</name>
<reference evidence="3 4" key="1">
    <citation type="submission" date="2019-06" db="EMBL/GenBank/DDBJ databases">
        <title>Spirosoma utsteinense sp. nov. isolated from Antarctic ice-free soils.</title>
        <authorList>
            <person name="Tahon G."/>
        </authorList>
    </citation>
    <scope>NUCLEOTIDE SEQUENCE [LARGE SCALE GENOMIC DNA]</scope>
    <source>
        <strain evidence="3 4">LMG 31447</strain>
    </source>
</reference>
<dbReference type="EMBL" id="VFIA01000095">
    <property type="protein sequence ID" value="MBC3795227.1"/>
    <property type="molecule type" value="Genomic_DNA"/>
</dbReference>
<comment type="caution">
    <text evidence="3">The sequence shown here is derived from an EMBL/GenBank/DDBJ whole genome shotgun (WGS) entry which is preliminary data.</text>
</comment>
<evidence type="ECO:0000259" key="2">
    <source>
        <dbReference type="Pfam" id="PF03432"/>
    </source>
</evidence>
<feature type="compositionally biased region" description="Basic and acidic residues" evidence="1">
    <location>
        <begin position="271"/>
        <end position="288"/>
    </location>
</feature>
<accession>A0ABR6WFB5</accession>
<keyword evidence="4" id="KW-1185">Reference proteome</keyword>
<dbReference type="InterPro" id="IPR005094">
    <property type="entry name" value="Endonuclease_MobA/VirD2"/>
</dbReference>
<organism evidence="3 4">
    <name type="scientific">Spirosoma utsteinense</name>
    <dbReference type="NCBI Taxonomy" id="2585773"/>
    <lineage>
        <taxon>Bacteria</taxon>
        <taxon>Pseudomonadati</taxon>
        <taxon>Bacteroidota</taxon>
        <taxon>Cytophagia</taxon>
        <taxon>Cytophagales</taxon>
        <taxon>Cytophagaceae</taxon>
        <taxon>Spirosoma</taxon>
    </lineage>
</organism>
<protein>
    <recommendedName>
        <fullName evidence="2">MobA/VirD2-like nuclease domain-containing protein</fullName>
    </recommendedName>
</protein>
<evidence type="ECO:0000313" key="3">
    <source>
        <dbReference type="EMBL" id="MBC3795227.1"/>
    </source>
</evidence>
<proteinExistence type="predicted"/>
<dbReference type="Pfam" id="PF03432">
    <property type="entry name" value="Relaxase"/>
    <property type="match status" value="1"/>
</dbReference>
<feature type="domain" description="MobA/VirD2-like nuclease" evidence="2">
    <location>
        <begin position="17"/>
        <end position="150"/>
    </location>
</feature>
<feature type="region of interest" description="Disordered" evidence="1">
    <location>
        <begin position="271"/>
        <end position="297"/>
    </location>
</feature>
<gene>
    <name evidence="3" type="ORF">FH603_5762</name>
</gene>
<dbReference type="Proteomes" id="UP000700732">
    <property type="component" value="Unassembled WGS sequence"/>
</dbReference>
<evidence type="ECO:0000313" key="4">
    <source>
        <dbReference type="Proteomes" id="UP000700732"/>
    </source>
</evidence>
<evidence type="ECO:0000256" key="1">
    <source>
        <dbReference type="SAM" id="MobiDB-lite"/>
    </source>
</evidence>
<dbReference type="RefSeq" id="WP_186742446.1">
    <property type="nucleotide sequence ID" value="NZ_VFIA01000095.1"/>
</dbReference>